<dbReference type="AlphaFoldDB" id="A0AAU9ED87"/>
<dbReference type="GO" id="GO:0006571">
    <property type="term" value="P:tyrosine biosynthetic process"/>
    <property type="evidence" value="ECO:0007669"/>
    <property type="project" value="InterPro"/>
</dbReference>
<comment type="similarity">
    <text evidence="1">Belongs to the prephenate/arogenate dehydrogenase family.</text>
</comment>
<dbReference type="GO" id="GO:0070403">
    <property type="term" value="F:NAD+ binding"/>
    <property type="evidence" value="ECO:0007669"/>
    <property type="project" value="InterPro"/>
</dbReference>
<dbReference type="KEGG" id="hprf:HLPR_23280"/>
<dbReference type="Gene3D" id="3.40.50.720">
    <property type="entry name" value="NAD(P)-binding Rossmann-like Domain"/>
    <property type="match status" value="1"/>
</dbReference>
<dbReference type="SUPFAM" id="SSF48179">
    <property type="entry name" value="6-phosphogluconate dehydrogenase C-terminal domain-like"/>
    <property type="match status" value="1"/>
</dbReference>
<dbReference type="InterPro" id="IPR046826">
    <property type="entry name" value="PDH_N"/>
</dbReference>
<dbReference type="InterPro" id="IPR036291">
    <property type="entry name" value="NAD(P)-bd_dom_sf"/>
</dbReference>
<name>A0AAU9ED87_9FIRM</name>
<dbReference type="InterPro" id="IPR008927">
    <property type="entry name" value="6-PGluconate_DH-like_C_sf"/>
</dbReference>
<evidence type="ECO:0000256" key="2">
    <source>
        <dbReference type="ARBA" id="ARBA00023002"/>
    </source>
</evidence>
<evidence type="ECO:0000259" key="4">
    <source>
        <dbReference type="PROSITE" id="PS51176"/>
    </source>
</evidence>
<dbReference type="InterPro" id="IPR046825">
    <property type="entry name" value="PDH_C"/>
</dbReference>
<dbReference type="InterPro" id="IPR003099">
    <property type="entry name" value="Prephen_DH"/>
</dbReference>
<dbReference type="RefSeq" id="WP_338535601.1">
    <property type="nucleotide sequence ID" value="NZ_AP028654.1"/>
</dbReference>
<gene>
    <name evidence="5" type="ORF">HLPR_23280</name>
</gene>
<dbReference type="InterPro" id="IPR050812">
    <property type="entry name" value="Preph/Arog_dehydrog"/>
</dbReference>
<dbReference type="EMBL" id="AP028654">
    <property type="protein sequence ID" value="BEP29997.1"/>
    <property type="molecule type" value="Genomic_DNA"/>
</dbReference>
<dbReference type="Proteomes" id="UP001321786">
    <property type="component" value="Chromosome"/>
</dbReference>
<protein>
    <submittedName>
        <fullName evidence="5">Prephenate dehydrogenase</fullName>
    </submittedName>
</protein>
<dbReference type="PANTHER" id="PTHR21363:SF0">
    <property type="entry name" value="PREPHENATE DEHYDROGENASE [NADP(+)]"/>
    <property type="match status" value="1"/>
</dbReference>
<dbReference type="Gene3D" id="1.10.3660.10">
    <property type="entry name" value="6-phosphogluconate dehydrogenase C-terminal like domain"/>
    <property type="match status" value="1"/>
</dbReference>
<proteinExistence type="inferred from homology"/>
<evidence type="ECO:0000256" key="1">
    <source>
        <dbReference type="ARBA" id="ARBA00007964"/>
    </source>
</evidence>
<dbReference type="SUPFAM" id="SSF51735">
    <property type="entry name" value="NAD(P)-binding Rossmann-fold domains"/>
    <property type="match status" value="1"/>
</dbReference>
<keyword evidence="6" id="KW-1185">Reference proteome</keyword>
<comment type="pathway">
    <text evidence="3">Amino-acid biosynthesis.</text>
</comment>
<dbReference type="PROSITE" id="PS51176">
    <property type="entry name" value="PDH_ADH"/>
    <property type="match status" value="1"/>
</dbReference>
<keyword evidence="2" id="KW-0560">Oxidoreductase</keyword>
<evidence type="ECO:0000313" key="6">
    <source>
        <dbReference type="Proteomes" id="UP001321786"/>
    </source>
</evidence>
<dbReference type="Pfam" id="PF20463">
    <property type="entry name" value="PDH_C"/>
    <property type="match status" value="1"/>
</dbReference>
<evidence type="ECO:0000313" key="5">
    <source>
        <dbReference type="EMBL" id="BEP29997.1"/>
    </source>
</evidence>
<sequence>MEVDFINITIVGLGLIGGSIAKSLSKNKKYKIYAIDTNKNTIEKAYKDMVIHNNVVEETNLLEKSDVTIICLYPNDAIEFIKKNMKNFKSNSIITDTCGLKTKILSSIKNIIRRDITFIGGHPMAGRELNGYDNSYAKLFDGSNYILVNTEGSESRTHELIEIISDIGNINIVISKSSNHDNMVAYTSHLPHILACALSKSPYNYKAISNFSGGSFKDSIRVGDINSMLWTDLILDNKENLIDSIEMFEENLRGIKSIIKNGNRNELMDTLNESKKNVKLIKGERM</sequence>
<dbReference type="GO" id="GO:0008977">
    <property type="term" value="F:prephenate dehydrogenase (NAD+) activity"/>
    <property type="evidence" value="ECO:0007669"/>
    <property type="project" value="InterPro"/>
</dbReference>
<feature type="domain" description="Prephenate/arogenate dehydrogenase" evidence="4">
    <location>
        <begin position="6"/>
        <end position="286"/>
    </location>
</feature>
<reference evidence="5 6" key="1">
    <citation type="submission" date="2023-08" db="EMBL/GenBank/DDBJ databases">
        <title>Helicovermis profunda gen. nov., sp. nov., a novel mesophilic, fermentative bacterium within the Bacillota from a deep-sea hydrothermal vent chimney.</title>
        <authorList>
            <person name="Miyazaki U."/>
            <person name="Mizutani D."/>
            <person name="Hashimoto Y."/>
            <person name="Tame A."/>
            <person name="Sawayama S."/>
            <person name="Miyazaki J."/>
            <person name="Takai K."/>
            <person name="Nakagawa S."/>
        </authorList>
    </citation>
    <scope>NUCLEOTIDE SEQUENCE [LARGE SCALE GENOMIC DNA]</scope>
    <source>
        <strain evidence="5 6">S502</strain>
    </source>
</reference>
<dbReference type="PANTHER" id="PTHR21363">
    <property type="entry name" value="PREPHENATE DEHYDROGENASE"/>
    <property type="match status" value="1"/>
</dbReference>
<dbReference type="GO" id="GO:0004665">
    <property type="term" value="F:prephenate dehydrogenase (NADP+) activity"/>
    <property type="evidence" value="ECO:0007669"/>
    <property type="project" value="InterPro"/>
</dbReference>
<dbReference type="Pfam" id="PF02153">
    <property type="entry name" value="PDH_N"/>
    <property type="match status" value="1"/>
</dbReference>
<evidence type="ECO:0000256" key="3">
    <source>
        <dbReference type="ARBA" id="ARBA00029440"/>
    </source>
</evidence>
<organism evidence="5 6">
    <name type="scientific">Helicovermis profundi</name>
    <dbReference type="NCBI Taxonomy" id="3065157"/>
    <lineage>
        <taxon>Bacteria</taxon>
        <taxon>Bacillati</taxon>
        <taxon>Bacillota</taxon>
        <taxon>Clostridia</taxon>
        <taxon>Helicovermis</taxon>
    </lineage>
</organism>
<accession>A0AAU9ED87</accession>